<dbReference type="Proteomes" id="UP000820669">
    <property type="component" value="Unassembled WGS sequence"/>
</dbReference>
<evidence type="ECO:0000313" key="1">
    <source>
        <dbReference type="EMBL" id="NMH97566.1"/>
    </source>
</evidence>
<dbReference type="RefSeq" id="WP_169381014.1">
    <property type="nucleotide sequence ID" value="NZ_JAAXLA010000013.1"/>
</dbReference>
<comment type="caution">
    <text evidence="1">The sequence shown here is derived from an EMBL/GenBank/DDBJ whole genome shotgun (WGS) entry which is preliminary data.</text>
</comment>
<protein>
    <submittedName>
        <fullName evidence="1">Pyridoxamine 5'-phosphate oxidase family protein</fullName>
    </submittedName>
</protein>
<dbReference type="SUPFAM" id="SSF50475">
    <property type="entry name" value="FMN-binding split barrel"/>
    <property type="match status" value="1"/>
</dbReference>
<dbReference type="InterPro" id="IPR012349">
    <property type="entry name" value="Split_barrel_FMN-bd"/>
</dbReference>
<organism evidence="1 2">
    <name type="scientific">Pseudonocardia acidicola</name>
    <dbReference type="NCBI Taxonomy" id="2724939"/>
    <lineage>
        <taxon>Bacteria</taxon>
        <taxon>Bacillati</taxon>
        <taxon>Actinomycetota</taxon>
        <taxon>Actinomycetes</taxon>
        <taxon>Pseudonocardiales</taxon>
        <taxon>Pseudonocardiaceae</taxon>
        <taxon>Pseudonocardia</taxon>
    </lineage>
</organism>
<sequence>MTETAEVVELVELDRGECRHLLTRGVVGRVVFTDAAMPAAEPVNYIVDGEEVIFRSAGGSKLAAATRRAVVAFQVDEIDPSTHTGWSVLGVGEAYEVTDADRLAELAERLPAPWAPGHIAHTIAVPLLRLTGRRLSPRDAKSG</sequence>
<proteinExistence type="predicted"/>
<evidence type="ECO:0000313" key="2">
    <source>
        <dbReference type="Proteomes" id="UP000820669"/>
    </source>
</evidence>
<name>A0ABX1S7N6_9PSEU</name>
<gene>
    <name evidence="1" type="ORF">HF526_09605</name>
</gene>
<dbReference type="Gene3D" id="2.30.110.10">
    <property type="entry name" value="Electron Transport, Fmn-binding Protein, Chain A"/>
    <property type="match status" value="1"/>
</dbReference>
<reference evidence="1 2" key="1">
    <citation type="submission" date="2020-04" db="EMBL/GenBank/DDBJ databases">
        <authorList>
            <person name="Klaysubun C."/>
            <person name="Duangmal K."/>
            <person name="Lipun K."/>
        </authorList>
    </citation>
    <scope>NUCLEOTIDE SEQUENCE [LARGE SCALE GENOMIC DNA]</scope>
    <source>
        <strain evidence="1 2">K10HN5</strain>
    </source>
</reference>
<accession>A0ABX1S7N6</accession>
<dbReference type="InterPro" id="IPR024747">
    <property type="entry name" value="Pyridox_Oxase-rel"/>
</dbReference>
<dbReference type="EMBL" id="JAAXLA010000013">
    <property type="protein sequence ID" value="NMH97566.1"/>
    <property type="molecule type" value="Genomic_DNA"/>
</dbReference>
<keyword evidence="2" id="KW-1185">Reference proteome</keyword>
<dbReference type="Pfam" id="PF12900">
    <property type="entry name" value="Pyridox_ox_2"/>
    <property type="match status" value="1"/>
</dbReference>